<organism evidence="1 2">
    <name type="scientific">Apatococcus fuscideae</name>
    <dbReference type="NCBI Taxonomy" id="2026836"/>
    <lineage>
        <taxon>Eukaryota</taxon>
        <taxon>Viridiplantae</taxon>
        <taxon>Chlorophyta</taxon>
        <taxon>core chlorophytes</taxon>
        <taxon>Trebouxiophyceae</taxon>
        <taxon>Chlorellales</taxon>
        <taxon>Chlorellaceae</taxon>
        <taxon>Apatococcus</taxon>
    </lineage>
</organism>
<comment type="caution">
    <text evidence="1">The sequence shown here is derived from an EMBL/GenBank/DDBJ whole genome shotgun (WGS) entry which is preliminary data.</text>
</comment>
<keyword evidence="2" id="KW-1185">Reference proteome</keyword>
<evidence type="ECO:0000313" key="2">
    <source>
        <dbReference type="Proteomes" id="UP001485043"/>
    </source>
</evidence>
<reference evidence="1 2" key="1">
    <citation type="journal article" date="2024" name="Nat. Commun.">
        <title>Phylogenomics reveals the evolutionary origins of lichenization in chlorophyte algae.</title>
        <authorList>
            <person name="Puginier C."/>
            <person name="Libourel C."/>
            <person name="Otte J."/>
            <person name="Skaloud P."/>
            <person name="Haon M."/>
            <person name="Grisel S."/>
            <person name="Petersen M."/>
            <person name="Berrin J.G."/>
            <person name="Delaux P.M."/>
            <person name="Dal Grande F."/>
            <person name="Keller J."/>
        </authorList>
    </citation>
    <scope>NUCLEOTIDE SEQUENCE [LARGE SCALE GENOMIC DNA]</scope>
    <source>
        <strain evidence="1 2">SAG 2523</strain>
    </source>
</reference>
<evidence type="ECO:0000313" key="1">
    <source>
        <dbReference type="EMBL" id="KAK9863670.1"/>
    </source>
</evidence>
<dbReference type="Proteomes" id="UP001485043">
    <property type="component" value="Unassembled WGS sequence"/>
</dbReference>
<dbReference type="AlphaFoldDB" id="A0AAW1T2W1"/>
<dbReference type="EMBL" id="JALJOV010000444">
    <property type="protein sequence ID" value="KAK9863670.1"/>
    <property type="molecule type" value="Genomic_DNA"/>
</dbReference>
<gene>
    <name evidence="1" type="ORF">WJX84_005959</name>
</gene>
<protein>
    <submittedName>
        <fullName evidence="1">Uncharacterized protein</fullName>
    </submittedName>
</protein>
<accession>A0AAW1T2W1</accession>
<name>A0AAW1T2W1_9CHLO</name>
<sequence length="179" mass="19001">MMQGSYTKVLQDPVRQSNSLDSLLKEGDLLPPASQQLQPLASAHAEPGLLPLLCQLTQHATSSPAPSPTGQPDTQATCDVTEEELFQHEADREAAKVGMYAAVLVAFLLQAQPDLQSTAVALLGGSLQGVLCSLAECLEFYVGCGAIMARNEATLRALLADLHSLQPSPMHLQVDQARA</sequence>
<proteinExistence type="predicted"/>